<dbReference type="Gene3D" id="3.10.180.10">
    <property type="entry name" value="2,3-Dihydroxybiphenyl 1,2-Dioxygenase, domain 1"/>
    <property type="match status" value="1"/>
</dbReference>
<dbReference type="InterPro" id="IPR029068">
    <property type="entry name" value="Glyas_Bleomycin-R_OHBP_Dase"/>
</dbReference>
<dbReference type="PROSITE" id="PS00934">
    <property type="entry name" value="GLYOXALASE_I_1"/>
    <property type="match status" value="1"/>
</dbReference>
<dbReference type="GO" id="GO:0046872">
    <property type="term" value="F:metal ion binding"/>
    <property type="evidence" value="ECO:0007669"/>
    <property type="project" value="UniProtKB-KW"/>
</dbReference>
<reference evidence="5 6" key="1">
    <citation type="submission" date="2013-03" db="EMBL/GenBank/DDBJ databases">
        <title>The Genome Sequence of Phialophora europaea CBS 101466.</title>
        <authorList>
            <consortium name="The Broad Institute Genomics Platform"/>
            <person name="Cuomo C."/>
            <person name="de Hoog S."/>
            <person name="Gorbushina A."/>
            <person name="Walker B."/>
            <person name="Young S.K."/>
            <person name="Zeng Q."/>
            <person name="Gargeya S."/>
            <person name="Fitzgerald M."/>
            <person name="Haas B."/>
            <person name="Abouelleil A."/>
            <person name="Allen A.W."/>
            <person name="Alvarado L."/>
            <person name="Arachchi H.M."/>
            <person name="Berlin A.M."/>
            <person name="Chapman S.B."/>
            <person name="Gainer-Dewar J."/>
            <person name="Goldberg J."/>
            <person name="Griggs A."/>
            <person name="Gujja S."/>
            <person name="Hansen M."/>
            <person name="Howarth C."/>
            <person name="Imamovic A."/>
            <person name="Ireland A."/>
            <person name="Larimer J."/>
            <person name="McCowan C."/>
            <person name="Murphy C."/>
            <person name="Pearson M."/>
            <person name="Poon T.W."/>
            <person name="Priest M."/>
            <person name="Roberts A."/>
            <person name="Saif S."/>
            <person name="Shea T."/>
            <person name="Sisk P."/>
            <person name="Sykes S."/>
            <person name="Wortman J."/>
            <person name="Nusbaum C."/>
            <person name="Birren B."/>
        </authorList>
    </citation>
    <scope>NUCLEOTIDE SEQUENCE [LARGE SCALE GENOMIC DNA]</scope>
    <source>
        <strain evidence="5 6">CBS 101466</strain>
    </source>
</reference>
<dbReference type="HOGENOM" id="CLU_046006_1_0_1"/>
<proteinExistence type="predicted"/>
<organism evidence="5 6">
    <name type="scientific">Cyphellophora europaea (strain CBS 101466)</name>
    <name type="common">Phialophora europaea</name>
    <dbReference type="NCBI Taxonomy" id="1220924"/>
    <lineage>
        <taxon>Eukaryota</taxon>
        <taxon>Fungi</taxon>
        <taxon>Dikarya</taxon>
        <taxon>Ascomycota</taxon>
        <taxon>Pezizomycotina</taxon>
        <taxon>Eurotiomycetes</taxon>
        <taxon>Chaetothyriomycetidae</taxon>
        <taxon>Chaetothyriales</taxon>
        <taxon>Cyphellophoraceae</taxon>
        <taxon>Cyphellophora</taxon>
    </lineage>
</organism>
<feature type="compositionally biased region" description="Polar residues" evidence="2">
    <location>
        <begin position="1"/>
        <end position="13"/>
    </location>
</feature>
<accession>W2RKD8</accession>
<dbReference type="PANTHER" id="PTHR10374">
    <property type="entry name" value="LACTOYLGLUTATHIONE LYASE GLYOXALASE I"/>
    <property type="match status" value="1"/>
</dbReference>
<evidence type="ECO:0000313" key="6">
    <source>
        <dbReference type="Proteomes" id="UP000030752"/>
    </source>
</evidence>
<evidence type="ECO:0000256" key="3">
    <source>
        <dbReference type="SAM" id="Phobius"/>
    </source>
</evidence>
<dbReference type="Proteomes" id="UP000030752">
    <property type="component" value="Unassembled WGS sequence"/>
</dbReference>
<sequence length="235" mass="26119">MASTGRRPQQQAHYPTPGVPLIPESFAPPSQTTATQGYVLNHTALQVSSASASLDFYVGFLGMSLMFATNTGLFSAYYLGYPQETDTCPSDMTRTSGLRSGLLELIVAHEQDTRQPQHQGATVDIANVADPETYGGQAIEKKCRTTPRALHPRLGFAHIGIRVPDVQATLQRAEQHGWQVRKRLHDIEPRYMPLPSWPSRDETNSEVRDQILKESWQGGFEYMFAQIGFIEDPDG</sequence>
<evidence type="ECO:0000256" key="1">
    <source>
        <dbReference type="ARBA" id="ARBA00022723"/>
    </source>
</evidence>
<dbReference type="GO" id="GO:0004462">
    <property type="term" value="F:lactoylglutathione lyase activity"/>
    <property type="evidence" value="ECO:0007669"/>
    <property type="project" value="InterPro"/>
</dbReference>
<dbReference type="SUPFAM" id="SSF54593">
    <property type="entry name" value="Glyoxalase/Bleomycin resistance protein/Dihydroxybiphenyl dioxygenase"/>
    <property type="match status" value="1"/>
</dbReference>
<feature type="transmembrane region" description="Helical" evidence="3">
    <location>
        <begin position="56"/>
        <end position="79"/>
    </location>
</feature>
<dbReference type="InterPro" id="IPR018146">
    <property type="entry name" value="Glyoxalase_1_CS"/>
</dbReference>
<gene>
    <name evidence="5" type="ORF">HMPREF1541_08471</name>
</gene>
<feature type="region of interest" description="Disordered" evidence="2">
    <location>
        <begin position="1"/>
        <end position="27"/>
    </location>
</feature>
<dbReference type="InParanoid" id="W2RKD8"/>
<dbReference type="AlphaFoldDB" id="W2RKD8"/>
<evidence type="ECO:0000313" key="5">
    <source>
        <dbReference type="EMBL" id="ETN36194.1"/>
    </source>
</evidence>
<dbReference type="VEuPathDB" id="FungiDB:HMPREF1541_08471"/>
<name>W2RKD8_CYPE1</name>
<evidence type="ECO:0000256" key="2">
    <source>
        <dbReference type="SAM" id="MobiDB-lite"/>
    </source>
</evidence>
<keyword evidence="3" id="KW-0472">Membrane</keyword>
<keyword evidence="3" id="KW-0812">Transmembrane</keyword>
<protein>
    <recommendedName>
        <fullName evidence="4">Glyoxalase/fosfomycin resistance/dioxygenase domain-containing protein</fullName>
    </recommendedName>
</protein>
<dbReference type="eggNOG" id="ENOG502T4V5">
    <property type="taxonomic scope" value="Eukaryota"/>
</dbReference>
<dbReference type="Pfam" id="PF00903">
    <property type="entry name" value="Glyoxalase"/>
    <property type="match status" value="1"/>
</dbReference>
<dbReference type="InterPro" id="IPR004360">
    <property type="entry name" value="Glyas_Fos-R_dOase_dom"/>
</dbReference>
<dbReference type="OrthoDB" id="16820at2759"/>
<dbReference type="RefSeq" id="XP_008721012.1">
    <property type="nucleotide sequence ID" value="XM_008722790.1"/>
</dbReference>
<feature type="domain" description="Glyoxalase/fosfomycin resistance/dioxygenase" evidence="4">
    <location>
        <begin position="40"/>
        <end position="186"/>
    </location>
</feature>
<keyword evidence="1" id="KW-0479">Metal-binding</keyword>
<dbReference type="GeneID" id="19975810"/>
<keyword evidence="6" id="KW-1185">Reference proteome</keyword>
<dbReference type="EMBL" id="KB822725">
    <property type="protein sequence ID" value="ETN36194.1"/>
    <property type="molecule type" value="Genomic_DNA"/>
</dbReference>
<evidence type="ECO:0000259" key="4">
    <source>
        <dbReference type="Pfam" id="PF00903"/>
    </source>
</evidence>
<dbReference type="PANTHER" id="PTHR10374:SF19">
    <property type="entry name" value="LYASE (GLO1), PUTATIVE (AFU_ORTHOLOGUE AFUA_2G13550)-RELATED"/>
    <property type="match status" value="1"/>
</dbReference>
<dbReference type="STRING" id="1220924.W2RKD8"/>
<keyword evidence="3" id="KW-1133">Transmembrane helix</keyword>